<evidence type="ECO:0000313" key="3">
    <source>
        <dbReference type="Proteomes" id="UP000482960"/>
    </source>
</evidence>
<feature type="transmembrane region" description="Helical" evidence="1">
    <location>
        <begin position="38"/>
        <end position="58"/>
    </location>
</feature>
<accession>A0A6V8LID1</accession>
<keyword evidence="1" id="KW-1133">Transmembrane helix</keyword>
<organism evidence="2 3">
    <name type="scientific">Phytohabitans rumicis</name>
    <dbReference type="NCBI Taxonomy" id="1076125"/>
    <lineage>
        <taxon>Bacteria</taxon>
        <taxon>Bacillati</taxon>
        <taxon>Actinomycetota</taxon>
        <taxon>Actinomycetes</taxon>
        <taxon>Micromonosporales</taxon>
        <taxon>Micromonosporaceae</taxon>
    </lineage>
</organism>
<feature type="transmembrane region" description="Helical" evidence="1">
    <location>
        <begin position="86"/>
        <end position="109"/>
    </location>
</feature>
<protein>
    <submittedName>
        <fullName evidence="2">Uncharacterized protein</fullName>
    </submittedName>
</protein>
<name>A0A6V8LID1_9ACTN</name>
<dbReference type="Proteomes" id="UP000482960">
    <property type="component" value="Unassembled WGS sequence"/>
</dbReference>
<keyword evidence="3" id="KW-1185">Reference proteome</keyword>
<gene>
    <name evidence="2" type="ORF">Prum_089520</name>
</gene>
<evidence type="ECO:0000313" key="2">
    <source>
        <dbReference type="EMBL" id="GFJ95310.1"/>
    </source>
</evidence>
<keyword evidence="1" id="KW-0812">Transmembrane</keyword>
<keyword evidence="1" id="KW-0472">Membrane</keyword>
<dbReference type="AlphaFoldDB" id="A0A6V8LID1"/>
<evidence type="ECO:0000256" key="1">
    <source>
        <dbReference type="SAM" id="Phobius"/>
    </source>
</evidence>
<proteinExistence type="predicted"/>
<sequence>MRRGQVTRAVVVAIVLQLLGNGAGLLIAYVTGGEYSPVVVALTITGVSVVIGLATALLPSSPPPPPPPYSPYPHPRRPAGGVSRMSVAAAVAVILLLCGVGGAAAAWGIQEGFQAVRGLVDPAAEEGTPRLAKPVTGKSGPLSITVEAVEVTSRVTKVSLRLENGGAKSMTVPVYGNAQFVLAGGQTLRADGQDMIDVPPDVPVEREIVFDGTPAPAARTATLTFSHVLDQTFAVDSITVRNIRLTAP</sequence>
<dbReference type="EMBL" id="BLPG01000001">
    <property type="protein sequence ID" value="GFJ95310.1"/>
    <property type="molecule type" value="Genomic_DNA"/>
</dbReference>
<reference evidence="2 3" key="1">
    <citation type="submission" date="2020-03" db="EMBL/GenBank/DDBJ databases">
        <title>Whole genome shotgun sequence of Phytohabitans rumicis NBRC 108638.</title>
        <authorList>
            <person name="Komaki H."/>
            <person name="Tamura T."/>
        </authorList>
    </citation>
    <scope>NUCLEOTIDE SEQUENCE [LARGE SCALE GENOMIC DNA]</scope>
    <source>
        <strain evidence="2 3">NBRC 108638</strain>
    </source>
</reference>
<comment type="caution">
    <text evidence="2">The sequence shown here is derived from an EMBL/GenBank/DDBJ whole genome shotgun (WGS) entry which is preliminary data.</text>
</comment>
<reference evidence="2 3" key="2">
    <citation type="submission" date="2020-03" db="EMBL/GenBank/DDBJ databases">
        <authorList>
            <person name="Ichikawa N."/>
            <person name="Kimura A."/>
            <person name="Kitahashi Y."/>
            <person name="Uohara A."/>
        </authorList>
    </citation>
    <scope>NUCLEOTIDE SEQUENCE [LARGE SCALE GENOMIC DNA]</scope>
    <source>
        <strain evidence="2 3">NBRC 108638</strain>
    </source>
</reference>